<sequence length="85" mass="9970">MMELQEMLRVKDEKVAELKVFFHSYLLMDDPNVQDSSLEGDRSVLETKAESILSVIFFFIGINADDLVILFLQRLKLFLIVYYSF</sequence>
<dbReference type="EMBL" id="JACSEA010000010">
    <property type="protein sequence ID" value="KAF7390826.1"/>
    <property type="molecule type" value="Genomic_DNA"/>
</dbReference>
<keyword evidence="1" id="KW-0812">Transmembrane</keyword>
<name>A0A834JSR0_VESVU</name>
<keyword evidence="1" id="KW-0472">Membrane</keyword>
<protein>
    <submittedName>
        <fullName evidence="2">Uncharacterized protein</fullName>
    </submittedName>
</protein>
<evidence type="ECO:0000313" key="2">
    <source>
        <dbReference type="EMBL" id="KAF7390826.1"/>
    </source>
</evidence>
<gene>
    <name evidence="2" type="ORF">HZH66_009306</name>
</gene>
<evidence type="ECO:0000256" key="1">
    <source>
        <dbReference type="SAM" id="Phobius"/>
    </source>
</evidence>
<dbReference type="AlphaFoldDB" id="A0A834JSR0"/>
<dbReference type="Proteomes" id="UP000614350">
    <property type="component" value="Unassembled WGS sequence"/>
</dbReference>
<keyword evidence="1" id="KW-1133">Transmembrane helix</keyword>
<accession>A0A834JSR0</accession>
<feature type="transmembrane region" description="Helical" evidence="1">
    <location>
        <begin position="52"/>
        <end position="72"/>
    </location>
</feature>
<evidence type="ECO:0000313" key="3">
    <source>
        <dbReference type="Proteomes" id="UP000614350"/>
    </source>
</evidence>
<comment type="caution">
    <text evidence="2">The sequence shown here is derived from an EMBL/GenBank/DDBJ whole genome shotgun (WGS) entry which is preliminary data.</text>
</comment>
<reference evidence="2" key="1">
    <citation type="journal article" date="2020" name="G3 (Bethesda)">
        <title>High-Quality Assemblies for Three Invasive Social Wasps from the &lt;i&gt;Vespula&lt;/i&gt; Genus.</title>
        <authorList>
            <person name="Harrop T.W.R."/>
            <person name="Guhlin J."/>
            <person name="McLaughlin G.M."/>
            <person name="Permina E."/>
            <person name="Stockwell P."/>
            <person name="Gilligan J."/>
            <person name="Le Lec M.F."/>
            <person name="Gruber M.A.M."/>
            <person name="Quinn O."/>
            <person name="Lovegrove M."/>
            <person name="Duncan E.J."/>
            <person name="Remnant E.J."/>
            <person name="Van Eeckhoven J."/>
            <person name="Graham B."/>
            <person name="Knapp R.A."/>
            <person name="Langford K.W."/>
            <person name="Kronenberg Z."/>
            <person name="Press M.O."/>
            <person name="Eacker S.M."/>
            <person name="Wilson-Rankin E.E."/>
            <person name="Purcell J."/>
            <person name="Lester P.J."/>
            <person name="Dearden P.K."/>
        </authorList>
    </citation>
    <scope>NUCLEOTIDE SEQUENCE</scope>
    <source>
        <strain evidence="2">Marl-1</strain>
    </source>
</reference>
<keyword evidence="3" id="KW-1185">Reference proteome</keyword>
<organism evidence="2 3">
    <name type="scientific">Vespula vulgaris</name>
    <name type="common">Yellow jacket</name>
    <name type="synonym">Wasp</name>
    <dbReference type="NCBI Taxonomy" id="7454"/>
    <lineage>
        <taxon>Eukaryota</taxon>
        <taxon>Metazoa</taxon>
        <taxon>Ecdysozoa</taxon>
        <taxon>Arthropoda</taxon>
        <taxon>Hexapoda</taxon>
        <taxon>Insecta</taxon>
        <taxon>Pterygota</taxon>
        <taxon>Neoptera</taxon>
        <taxon>Endopterygota</taxon>
        <taxon>Hymenoptera</taxon>
        <taxon>Apocrita</taxon>
        <taxon>Aculeata</taxon>
        <taxon>Vespoidea</taxon>
        <taxon>Vespidae</taxon>
        <taxon>Vespinae</taxon>
        <taxon>Vespula</taxon>
    </lineage>
</organism>
<proteinExistence type="predicted"/>